<feature type="domain" description="Response regulatory" evidence="4">
    <location>
        <begin position="4"/>
        <end position="120"/>
    </location>
</feature>
<name>A0ABN0VET7_9ACTN</name>
<evidence type="ECO:0000256" key="1">
    <source>
        <dbReference type="ARBA" id="ARBA00023125"/>
    </source>
</evidence>
<dbReference type="PROSITE" id="PS50043">
    <property type="entry name" value="HTH_LUXR_2"/>
    <property type="match status" value="1"/>
</dbReference>
<keyword evidence="6" id="KW-1185">Reference proteome</keyword>
<protein>
    <submittedName>
        <fullName evidence="5">Response regulator transcription factor</fullName>
    </submittedName>
</protein>
<dbReference type="InterPro" id="IPR036388">
    <property type="entry name" value="WH-like_DNA-bd_sf"/>
</dbReference>
<dbReference type="PANTHER" id="PTHR43214:SF42">
    <property type="entry name" value="TRANSCRIPTIONAL REGULATORY PROTEIN DESR"/>
    <property type="match status" value="1"/>
</dbReference>
<evidence type="ECO:0000256" key="2">
    <source>
        <dbReference type="PROSITE-ProRule" id="PRU00169"/>
    </source>
</evidence>
<organism evidence="5 6">
    <name type="scientific">Streptomyces polychromogenes</name>
    <dbReference type="NCBI Taxonomy" id="67342"/>
    <lineage>
        <taxon>Bacteria</taxon>
        <taxon>Bacillati</taxon>
        <taxon>Actinomycetota</taxon>
        <taxon>Actinomycetes</taxon>
        <taxon>Kitasatosporales</taxon>
        <taxon>Streptomycetaceae</taxon>
        <taxon>Streptomyces</taxon>
    </lineage>
</organism>
<gene>
    <name evidence="5" type="ORF">GCM10010302_35920</name>
</gene>
<dbReference type="Proteomes" id="UP001501867">
    <property type="component" value="Unassembled WGS sequence"/>
</dbReference>
<dbReference type="InterPro" id="IPR016032">
    <property type="entry name" value="Sig_transdc_resp-reg_C-effctor"/>
</dbReference>
<evidence type="ECO:0000259" key="3">
    <source>
        <dbReference type="PROSITE" id="PS50043"/>
    </source>
</evidence>
<feature type="domain" description="HTH luxR-type" evidence="3">
    <location>
        <begin position="141"/>
        <end position="206"/>
    </location>
</feature>
<dbReference type="PANTHER" id="PTHR43214">
    <property type="entry name" value="TWO-COMPONENT RESPONSE REGULATOR"/>
    <property type="match status" value="1"/>
</dbReference>
<dbReference type="PRINTS" id="PR00038">
    <property type="entry name" value="HTHLUXR"/>
</dbReference>
<keyword evidence="1" id="KW-0238">DNA-binding</keyword>
<evidence type="ECO:0000313" key="5">
    <source>
        <dbReference type="EMBL" id="GAA0294095.1"/>
    </source>
</evidence>
<comment type="caution">
    <text evidence="2">Lacks conserved residue(s) required for the propagation of feature annotation.</text>
</comment>
<dbReference type="SUPFAM" id="SSF46894">
    <property type="entry name" value="C-terminal effector domain of the bipartite response regulators"/>
    <property type="match status" value="1"/>
</dbReference>
<dbReference type="CDD" id="cd06170">
    <property type="entry name" value="LuxR_C_like"/>
    <property type="match status" value="1"/>
</dbReference>
<sequence length="208" mass="20588">MAISVVLGGSRALYLEALAEALRSSGGMEAVVAGSGARPLLPLVHRRAPDVVLLEETPVGDDALRLASAVRAGAPACGIVLMMAGHRPVAVGRAMAAGVHGIVPTDTGLPQLIATLRSVAAGCVTMAPSPAGPAPGAGAAGAGPAAGLSAREHEVLRLTAGGATVKEIAAELCLAAGTVRNVTSASMKKLGGRNRFDAARIAAEQGWL</sequence>
<proteinExistence type="predicted"/>
<dbReference type="InterPro" id="IPR001789">
    <property type="entry name" value="Sig_transdc_resp-reg_receiver"/>
</dbReference>
<dbReference type="PROSITE" id="PS00622">
    <property type="entry name" value="HTH_LUXR_1"/>
    <property type="match status" value="1"/>
</dbReference>
<dbReference type="Pfam" id="PF00196">
    <property type="entry name" value="GerE"/>
    <property type="match status" value="1"/>
</dbReference>
<dbReference type="SUPFAM" id="SSF52172">
    <property type="entry name" value="CheY-like"/>
    <property type="match status" value="1"/>
</dbReference>
<dbReference type="InterPro" id="IPR000792">
    <property type="entry name" value="Tscrpt_reg_LuxR_C"/>
</dbReference>
<dbReference type="InterPro" id="IPR039420">
    <property type="entry name" value="WalR-like"/>
</dbReference>
<dbReference type="PROSITE" id="PS50110">
    <property type="entry name" value="RESPONSE_REGULATORY"/>
    <property type="match status" value="1"/>
</dbReference>
<reference evidence="5 6" key="1">
    <citation type="journal article" date="2019" name="Int. J. Syst. Evol. Microbiol.">
        <title>The Global Catalogue of Microorganisms (GCM) 10K type strain sequencing project: providing services to taxonomists for standard genome sequencing and annotation.</title>
        <authorList>
            <consortium name="The Broad Institute Genomics Platform"/>
            <consortium name="The Broad Institute Genome Sequencing Center for Infectious Disease"/>
            <person name="Wu L."/>
            <person name="Ma J."/>
        </authorList>
    </citation>
    <scope>NUCLEOTIDE SEQUENCE [LARGE SCALE GENOMIC DNA]</scope>
    <source>
        <strain evidence="5 6">JCM 4505</strain>
    </source>
</reference>
<dbReference type="Gene3D" id="1.10.10.10">
    <property type="entry name" value="Winged helix-like DNA-binding domain superfamily/Winged helix DNA-binding domain"/>
    <property type="match status" value="1"/>
</dbReference>
<dbReference type="InterPro" id="IPR011006">
    <property type="entry name" value="CheY-like_superfamily"/>
</dbReference>
<dbReference type="RefSeq" id="WP_344159941.1">
    <property type="nucleotide sequence ID" value="NZ_BAAABV010000017.1"/>
</dbReference>
<evidence type="ECO:0000259" key="4">
    <source>
        <dbReference type="PROSITE" id="PS50110"/>
    </source>
</evidence>
<accession>A0ABN0VET7</accession>
<comment type="caution">
    <text evidence="5">The sequence shown here is derived from an EMBL/GenBank/DDBJ whole genome shotgun (WGS) entry which is preliminary data.</text>
</comment>
<dbReference type="SMART" id="SM00421">
    <property type="entry name" value="HTH_LUXR"/>
    <property type="match status" value="1"/>
</dbReference>
<dbReference type="Gene3D" id="3.40.50.2300">
    <property type="match status" value="1"/>
</dbReference>
<evidence type="ECO:0000313" key="6">
    <source>
        <dbReference type="Proteomes" id="UP001501867"/>
    </source>
</evidence>
<dbReference type="EMBL" id="BAAABV010000017">
    <property type="protein sequence ID" value="GAA0294095.1"/>
    <property type="molecule type" value="Genomic_DNA"/>
</dbReference>